<reference evidence="2 3" key="1">
    <citation type="journal article" date="2017" name="Gigascience">
        <title>Draft genome of the honey bee ectoparasitic mite, Tropilaelaps mercedesae, is shaped by the parasitic life history.</title>
        <authorList>
            <person name="Dong X."/>
            <person name="Armstrong S.D."/>
            <person name="Xia D."/>
            <person name="Makepeace B.L."/>
            <person name="Darby A.C."/>
            <person name="Kadowaki T."/>
        </authorList>
    </citation>
    <scope>NUCLEOTIDE SEQUENCE [LARGE SCALE GENOMIC DNA]</scope>
    <source>
        <strain evidence="2">Wuxi-XJTLU</strain>
    </source>
</reference>
<evidence type="ECO:0000313" key="3">
    <source>
        <dbReference type="Proteomes" id="UP000192247"/>
    </source>
</evidence>
<evidence type="ECO:0000256" key="1">
    <source>
        <dbReference type="SAM" id="MobiDB-lite"/>
    </source>
</evidence>
<feature type="compositionally biased region" description="Polar residues" evidence="1">
    <location>
        <begin position="94"/>
        <end position="105"/>
    </location>
</feature>
<dbReference type="InParanoid" id="A0A1V9XD52"/>
<dbReference type="OrthoDB" id="2187496at2759"/>
<dbReference type="AlphaFoldDB" id="A0A1V9XD52"/>
<protein>
    <submittedName>
        <fullName evidence="2">Protein lap4-like</fullName>
    </submittedName>
</protein>
<proteinExistence type="predicted"/>
<dbReference type="EMBL" id="MNPL01015021">
    <property type="protein sequence ID" value="OQR71272.1"/>
    <property type="molecule type" value="Genomic_DNA"/>
</dbReference>
<evidence type="ECO:0000313" key="2">
    <source>
        <dbReference type="EMBL" id="OQR71272.1"/>
    </source>
</evidence>
<gene>
    <name evidence="2" type="ORF">BIW11_11102</name>
</gene>
<name>A0A1V9XD52_9ACAR</name>
<accession>A0A1V9XD52</accession>
<sequence>MDTCDPRRRPLSFNLSCRAFDCGCVATSAAEKAATISHFGYAQMRNFPPQSARRRPDGLSYSVASILAKEQAASEQRRATQRPTTIAPEPPVHQPTTTGNHRQTQGGVQNLAFNDFDNEPMQLTIRRGPQGLGLSIAGGRNSTPFRGDDEGIFISK</sequence>
<feature type="non-terminal residue" evidence="2">
    <location>
        <position position="156"/>
    </location>
</feature>
<comment type="caution">
    <text evidence="2">The sequence shown here is derived from an EMBL/GenBank/DDBJ whole genome shotgun (WGS) entry which is preliminary data.</text>
</comment>
<organism evidence="2 3">
    <name type="scientific">Tropilaelaps mercedesae</name>
    <dbReference type="NCBI Taxonomy" id="418985"/>
    <lineage>
        <taxon>Eukaryota</taxon>
        <taxon>Metazoa</taxon>
        <taxon>Ecdysozoa</taxon>
        <taxon>Arthropoda</taxon>
        <taxon>Chelicerata</taxon>
        <taxon>Arachnida</taxon>
        <taxon>Acari</taxon>
        <taxon>Parasitiformes</taxon>
        <taxon>Mesostigmata</taxon>
        <taxon>Gamasina</taxon>
        <taxon>Dermanyssoidea</taxon>
        <taxon>Laelapidae</taxon>
        <taxon>Tropilaelaps</taxon>
    </lineage>
</organism>
<feature type="region of interest" description="Disordered" evidence="1">
    <location>
        <begin position="70"/>
        <end position="105"/>
    </location>
</feature>
<dbReference type="STRING" id="418985.A0A1V9XD52"/>
<dbReference type="Proteomes" id="UP000192247">
    <property type="component" value="Unassembled WGS sequence"/>
</dbReference>
<feature type="region of interest" description="Disordered" evidence="1">
    <location>
        <begin position="134"/>
        <end position="156"/>
    </location>
</feature>
<dbReference type="Gene3D" id="2.30.42.10">
    <property type="match status" value="1"/>
</dbReference>
<dbReference type="InterPro" id="IPR036034">
    <property type="entry name" value="PDZ_sf"/>
</dbReference>
<keyword evidence="3" id="KW-1185">Reference proteome</keyword>